<dbReference type="KEGG" id="mlo:mll0857"/>
<dbReference type="HOGENOM" id="CLU_017584_9_1_5"/>
<dbReference type="GO" id="GO:0003700">
    <property type="term" value="F:DNA-binding transcription factor activity"/>
    <property type="evidence" value="ECO:0007669"/>
    <property type="project" value="InterPro"/>
</dbReference>
<sequence>MQKLVGPLDHLNSGGFVDQNSLPPIQTTARDDAVLKALVGFVRAEALQPGNRLPTERILAERLKVSRNTVREALTRWEGLGLVERRQGSGTYLKAAVSPDMLHMPLTLAGGNDFTSLMHTLEIRRALEAEAAALCAERASPADIAEIKRKLDIMEQAFRTRDGMSSEEDWEFHQAIYRVSGNPLFEQIIAAMHELFHRFWEHPLGVRDFGHASFPYHRTIYECIAARDPQGARAEALKLIATVEDDLKRGAAKLKLSSQT</sequence>
<dbReference type="eggNOG" id="COG2186">
    <property type="taxonomic scope" value="Bacteria"/>
</dbReference>
<dbReference type="SMART" id="SM00895">
    <property type="entry name" value="FCD"/>
    <property type="match status" value="1"/>
</dbReference>
<dbReference type="PROSITE" id="PS50949">
    <property type="entry name" value="HTH_GNTR"/>
    <property type="match status" value="1"/>
</dbReference>
<evidence type="ECO:0000313" key="6">
    <source>
        <dbReference type="Proteomes" id="UP000000552"/>
    </source>
</evidence>
<evidence type="ECO:0000259" key="4">
    <source>
        <dbReference type="PROSITE" id="PS50949"/>
    </source>
</evidence>
<proteinExistence type="predicted"/>
<evidence type="ECO:0000256" key="1">
    <source>
        <dbReference type="ARBA" id="ARBA00023015"/>
    </source>
</evidence>
<dbReference type="SUPFAM" id="SSF46785">
    <property type="entry name" value="Winged helix' DNA-binding domain"/>
    <property type="match status" value="1"/>
</dbReference>
<organism evidence="5 6">
    <name type="scientific">Mesorhizobium japonicum (strain LMG 29417 / CECT 9101 / MAFF 303099)</name>
    <name type="common">Mesorhizobium loti (strain MAFF 303099)</name>
    <dbReference type="NCBI Taxonomy" id="266835"/>
    <lineage>
        <taxon>Bacteria</taxon>
        <taxon>Pseudomonadati</taxon>
        <taxon>Pseudomonadota</taxon>
        <taxon>Alphaproteobacteria</taxon>
        <taxon>Hyphomicrobiales</taxon>
        <taxon>Phyllobacteriaceae</taxon>
        <taxon>Mesorhizobium</taxon>
    </lineage>
</organism>
<gene>
    <name evidence="5" type="ordered locus">mll0857</name>
</gene>
<evidence type="ECO:0000313" key="5">
    <source>
        <dbReference type="EMBL" id="BAB48355.1"/>
    </source>
</evidence>
<accession>Q98LV8</accession>
<dbReference type="EMBL" id="BA000012">
    <property type="protein sequence ID" value="BAB48355.1"/>
    <property type="molecule type" value="Genomic_DNA"/>
</dbReference>
<dbReference type="InterPro" id="IPR000524">
    <property type="entry name" value="Tscrpt_reg_HTH_GntR"/>
</dbReference>
<keyword evidence="1" id="KW-0805">Transcription regulation</keyword>
<dbReference type="Pfam" id="PF07729">
    <property type="entry name" value="FCD"/>
    <property type="match status" value="1"/>
</dbReference>
<dbReference type="InterPro" id="IPR008920">
    <property type="entry name" value="TF_FadR/GntR_C"/>
</dbReference>
<dbReference type="CDD" id="cd07377">
    <property type="entry name" value="WHTH_GntR"/>
    <property type="match status" value="1"/>
</dbReference>
<dbReference type="InterPro" id="IPR036388">
    <property type="entry name" value="WH-like_DNA-bd_sf"/>
</dbReference>
<dbReference type="SMART" id="SM00345">
    <property type="entry name" value="HTH_GNTR"/>
    <property type="match status" value="1"/>
</dbReference>
<dbReference type="PRINTS" id="PR00035">
    <property type="entry name" value="HTHGNTR"/>
</dbReference>
<dbReference type="GO" id="GO:0003677">
    <property type="term" value="F:DNA binding"/>
    <property type="evidence" value="ECO:0007669"/>
    <property type="project" value="UniProtKB-KW"/>
</dbReference>
<protein>
    <submittedName>
        <fullName evidence="5">Probable transcriptional regulator</fullName>
    </submittedName>
</protein>
<dbReference type="PANTHER" id="PTHR43537">
    <property type="entry name" value="TRANSCRIPTIONAL REGULATOR, GNTR FAMILY"/>
    <property type="match status" value="1"/>
</dbReference>
<keyword evidence="3" id="KW-0804">Transcription</keyword>
<dbReference type="Proteomes" id="UP000000552">
    <property type="component" value="Chromosome"/>
</dbReference>
<dbReference type="Gene3D" id="1.10.10.10">
    <property type="entry name" value="Winged helix-like DNA-binding domain superfamily/Winged helix DNA-binding domain"/>
    <property type="match status" value="1"/>
</dbReference>
<evidence type="ECO:0000256" key="2">
    <source>
        <dbReference type="ARBA" id="ARBA00023125"/>
    </source>
</evidence>
<reference evidence="5 6" key="1">
    <citation type="journal article" date="2000" name="DNA Res.">
        <title>Complete genome structure of the nitrogen-fixing symbiotic bacterium Mesorhizobium loti.</title>
        <authorList>
            <person name="Kaneko T."/>
            <person name="Nakamura Y."/>
            <person name="Sato S."/>
            <person name="Asamizu E."/>
            <person name="Kato T."/>
            <person name="Sasamoto S."/>
            <person name="Watanabe A."/>
            <person name="Idesawa K."/>
            <person name="Ishikawa A."/>
            <person name="Kawashima K."/>
            <person name="Kimura T."/>
            <person name="Kishida Y."/>
            <person name="Kiyokawa C."/>
            <person name="Kohara M."/>
            <person name="Matsumoto M."/>
            <person name="Matsuno A."/>
            <person name="Mochizuki Y."/>
            <person name="Nakayama S."/>
            <person name="Nakazaki N."/>
            <person name="Shimpo S."/>
            <person name="Sugimoto M."/>
            <person name="Takeuchi C."/>
            <person name="Yamada M."/>
            <person name="Tabata S."/>
        </authorList>
    </citation>
    <scope>NUCLEOTIDE SEQUENCE [LARGE SCALE GENOMIC DNA]</scope>
    <source>
        <strain evidence="6">LMG 29417 / CECT 9101 / MAFF 303099</strain>
    </source>
</reference>
<dbReference type="AlphaFoldDB" id="Q98LV8"/>
<keyword evidence="2" id="KW-0238">DNA-binding</keyword>
<dbReference type="PANTHER" id="PTHR43537:SF5">
    <property type="entry name" value="UXU OPERON TRANSCRIPTIONAL REGULATOR"/>
    <property type="match status" value="1"/>
</dbReference>
<dbReference type="Gene3D" id="1.20.120.530">
    <property type="entry name" value="GntR ligand-binding domain-like"/>
    <property type="match status" value="1"/>
</dbReference>
<dbReference type="InterPro" id="IPR036390">
    <property type="entry name" value="WH_DNA-bd_sf"/>
</dbReference>
<evidence type="ECO:0000256" key="3">
    <source>
        <dbReference type="ARBA" id="ARBA00023163"/>
    </source>
</evidence>
<dbReference type="InterPro" id="IPR011711">
    <property type="entry name" value="GntR_C"/>
</dbReference>
<dbReference type="RefSeq" id="WP_010909709.1">
    <property type="nucleotide sequence ID" value="NC_002678.2"/>
</dbReference>
<name>Q98LV8_RHILO</name>
<feature type="domain" description="HTH gntR-type" evidence="4">
    <location>
        <begin position="28"/>
        <end position="96"/>
    </location>
</feature>
<dbReference type="Pfam" id="PF00392">
    <property type="entry name" value="GntR"/>
    <property type="match status" value="1"/>
</dbReference>
<dbReference type="SUPFAM" id="SSF48008">
    <property type="entry name" value="GntR ligand-binding domain-like"/>
    <property type="match status" value="1"/>
</dbReference>